<dbReference type="Proteomes" id="UP000887159">
    <property type="component" value="Unassembled WGS sequence"/>
</dbReference>
<accession>A0A8X6W3H7</accession>
<dbReference type="GO" id="GO:0003676">
    <property type="term" value="F:nucleic acid binding"/>
    <property type="evidence" value="ECO:0007669"/>
    <property type="project" value="InterPro"/>
</dbReference>
<dbReference type="AlphaFoldDB" id="A0A8X6W3H7"/>
<evidence type="ECO:0000313" key="2">
    <source>
        <dbReference type="Proteomes" id="UP000887159"/>
    </source>
</evidence>
<keyword evidence="2" id="KW-1185">Reference proteome</keyword>
<dbReference type="InterPro" id="IPR036397">
    <property type="entry name" value="RNaseH_sf"/>
</dbReference>
<dbReference type="EMBL" id="BMAU01021380">
    <property type="protein sequence ID" value="GFY27635.1"/>
    <property type="molecule type" value="Genomic_DNA"/>
</dbReference>
<comment type="caution">
    <text evidence="1">The sequence shown here is derived from an EMBL/GenBank/DDBJ whole genome shotgun (WGS) entry which is preliminary data.</text>
</comment>
<organism evidence="1 2">
    <name type="scientific">Trichonephila clavipes</name>
    <name type="common">Golden silk orbweaver</name>
    <name type="synonym">Nephila clavipes</name>
    <dbReference type="NCBI Taxonomy" id="2585209"/>
    <lineage>
        <taxon>Eukaryota</taxon>
        <taxon>Metazoa</taxon>
        <taxon>Ecdysozoa</taxon>
        <taxon>Arthropoda</taxon>
        <taxon>Chelicerata</taxon>
        <taxon>Arachnida</taxon>
        <taxon>Araneae</taxon>
        <taxon>Araneomorphae</taxon>
        <taxon>Entelegynae</taxon>
        <taxon>Araneoidea</taxon>
        <taxon>Nephilidae</taxon>
        <taxon>Trichonephila</taxon>
    </lineage>
</organism>
<gene>
    <name evidence="1" type="primary">NCL1_38383</name>
    <name evidence="1" type="ORF">TNCV_910861</name>
</gene>
<evidence type="ECO:0000313" key="1">
    <source>
        <dbReference type="EMBL" id="GFY27635.1"/>
    </source>
</evidence>
<name>A0A8X6W3H7_TRICX</name>
<sequence>MHYHTGPAPVIMVWGGIGYYSRTPLVRIVGTLNSQRYISEVLEPVVLPYLQGLATAIFQQDNAQPHVRPSCEPAYPLRPSNQKSFPPYFTLGLGSYPGKYMDVCKCIVPSWHGDTLNSRLAANPLVRLVEGEERWEAPDHPQGVLPQNWGETEQNHSVTCMVLKATANDRRH</sequence>
<reference evidence="1" key="1">
    <citation type="submission" date="2020-08" db="EMBL/GenBank/DDBJ databases">
        <title>Multicomponent nature underlies the extraordinary mechanical properties of spider dragline silk.</title>
        <authorList>
            <person name="Kono N."/>
            <person name="Nakamura H."/>
            <person name="Mori M."/>
            <person name="Yoshida Y."/>
            <person name="Ohtoshi R."/>
            <person name="Malay A.D."/>
            <person name="Moran D.A.P."/>
            <person name="Tomita M."/>
            <person name="Numata K."/>
            <person name="Arakawa K."/>
        </authorList>
    </citation>
    <scope>NUCLEOTIDE SEQUENCE</scope>
</reference>
<proteinExistence type="predicted"/>
<protein>
    <submittedName>
        <fullName evidence="1">Cullin-4A</fullName>
    </submittedName>
</protein>
<dbReference type="Gene3D" id="3.30.420.10">
    <property type="entry name" value="Ribonuclease H-like superfamily/Ribonuclease H"/>
    <property type="match status" value="1"/>
</dbReference>